<evidence type="ECO:0000313" key="2">
    <source>
        <dbReference type="EMBL" id="CAD8118690.1"/>
    </source>
</evidence>
<protein>
    <submittedName>
        <fullName evidence="2">Uncharacterized protein</fullName>
    </submittedName>
</protein>
<gene>
    <name evidence="2" type="ORF">PSON_ATCC_30995.1.T1180084</name>
</gene>
<dbReference type="Proteomes" id="UP000692954">
    <property type="component" value="Unassembled WGS sequence"/>
</dbReference>
<feature type="chain" id="PRO_5035826841" evidence="1">
    <location>
        <begin position="17"/>
        <end position="463"/>
    </location>
</feature>
<dbReference type="AlphaFoldDB" id="A0A8S1QW67"/>
<evidence type="ECO:0000256" key="1">
    <source>
        <dbReference type="SAM" id="SignalP"/>
    </source>
</evidence>
<keyword evidence="1" id="KW-0732">Signal</keyword>
<reference evidence="2" key="1">
    <citation type="submission" date="2021-01" db="EMBL/GenBank/DDBJ databases">
        <authorList>
            <consortium name="Genoscope - CEA"/>
            <person name="William W."/>
        </authorList>
    </citation>
    <scope>NUCLEOTIDE SEQUENCE</scope>
</reference>
<organism evidence="2 3">
    <name type="scientific">Paramecium sonneborni</name>
    <dbReference type="NCBI Taxonomy" id="65129"/>
    <lineage>
        <taxon>Eukaryota</taxon>
        <taxon>Sar</taxon>
        <taxon>Alveolata</taxon>
        <taxon>Ciliophora</taxon>
        <taxon>Intramacronucleata</taxon>
        <taxon>Oligohymenophorea</taxon>
        <taxon>Peniculida</taxon>
        <taxon>Parameciidae</taxon>
        <taxon>Paramecium</taxon>
    </lineage>
</organism>
<keyword evidence="3" id="KW-1185">Reference proteome</keyword>
<dbReference type="EMBL" id="CAJJDN010000118">
    <property type="protein sequence ID" value="CAD8118690.1"/>
    <property type="molecule type" value="Genomic_DNA"/>
</dbReference>
<feature type="signal peptide" evidence="1">
    <location>
        <begin position="1"/>
        <end position="16"/>
    </location>
</feature>
<name>A0A8S1QW67_9CILI</name>
<proteinExistence type="predicted"/>
<accession>A0A8S1QW67</accession>
<sequence length="463" mass="55209">MCLYSLLLLRQVFIQANIQKNLEDNIQTYNDIESFIISYNSSKNKLILMQKNRQQKITEIIQNDFIEKIRNIKVSSFDSKRRFTQFTSQEMLENQANMTLEMFLFYEFTNKKKKIMHLIHQPELNNSYLLRGFLQQESYTIKVVKFHQQKPCAIVLLMENKKDNVIEELNLRNKITMKALDYIGDLFRELVKPSLISFQWIYNNKQKNKNIVFINKLLRKVNSNLLKCYNDFSNIQDYFSINKEFQRCLIQKFDIKQFIESISQNVIRYFGDDKGLFFTIDCQVQDTYVKQDQKQLKQLFLNLFFFILGKQAETNNIQPNQIHITLQQEKDESNQQMSIKIRIDYEGHHLSKTAINNLLIINPQTIEELKQNSKKAFDLQLPISLLIIRKIGPHDKLTLKQNNMNKNFIEFQIFNSLEENYHLLPVISFNPKDNILITQSLPKHYSEYFDQIPIVQLNSIQEF</sequence>
<evidence type="ECO:0000313" key="3">
    <source>
        <dbReference type="Proteomes" id="UP000692954"/>
    </source>
</evidence>
<comment type="caution">
    <text evidence="2">The sequence shown here is derived from an EMBL/GenBank/DDBJ whole genome shotgun (WGS) entry which is preliminary data.</text>
</comment>